<organism evidence="1 2">
    <name type="scientific">Ajellomyces capsulatus (strain H88)</name>
    <name type="common">Darling's disease fungus</name>
    <name type="synonym">Histoplasma capsulatum</name>
    <dbReference type="NCBI Taxonomy" id="544711"/>
    <lineage>
        <taxon>Eukaryota</taxon>
        <taxon>Fungi</taxon>
        <taxon>Dikarya</taxon>
        <taxon>Ascomycota</taxon>
        <taxon>Pezizomycotina</taxon>
        <taxon>Eurotiomycetes</taxon>
        <taxon>Eurotiomycetidae</taxon>
        <taxon>Onygenales</taxon>
        <taxon>Ajellomycetaceae</taxon>
        <taxon>Histoplasma</taxon>
    </lineage>
</organism>
<reference evidence="1" key="1">
    <citation type="submission" date="2021-01" db="EMBL/GenBank/DDBJ databases">
        <title>Chromosome-level genome assembly of a human fungal pathogen reveals clustering of transcriptionally co-regulated genes.</title>
        <authorList>
            <person name="Voorhies M."/>
            <person name="Cohen S."/>
            <person name="Shea T.P."/>
            <person name="Petrus S."/>
            <person name="Munoz J.F."/>
            <person name="Poplawski S."/>
            <person name="Goldman W.E."/>
            <person name="Michael T."/>
            <person name="Cuomo C.A."/>
            <person name="Sil A."/>
            <person name="Beyhan S."/>
        </authorList>
    </citation>
    <scope>NUCLEOTIDE SEQUENCE</scope>
    <source>
        <strain evidence="1">H88</strain>
    </source>
</reference>
<accession>A0A8A1LGE4</accession>
<gene>
    <name evidence="1" type="ORF">I7I53_06273</name>
</gene>
<dbReference type="EMBL" id="CP069103">
    <property type="protein sequence ID" value="QSS51052.1"/>
    <property type="molecule type" value="Genomic_DNA"/>
</dbReference>
<dbReference type="Proteomes" id="UP000663419">
    <property type="component" value="Chromosome 2"/>
</dbReference>
<protein>
    <submittedName>
        <fullName evidence="1">Uncharacterized protein</fullName>
    </submittedName>
</protein>
<evidence type="ECO:0000313" key="2">
    <source>
        <dbReference type="Proteomes" id="UP000663419"/>
    </source>
</evidence>
<name>A0A8A1LGE4_AJEC8</name>
<evidence type="ECO:0000313" key="1">
    <source>
        <dbReference type="EMBL" id="QSS51052.1"/>
    </source>
</evidence>
<proteinExistence type="predicted"/>
<sequence>MSLVHLPPWSPSTNPCLSHSNIRYHGFMIPPIPQSLTPLQSPPPPHSTILTLTQLVLIQLSTSGYPSPSSLSATFYPSPLLDGFRLTLRCGQTT</sequence>
<dbReference type="VEuPathDB" id="FungiDB:I7I53_06273"/>
<dbReference type="AlphaFoldDB" id="A0A8A1LGE4"/>